<accession>A0AAD3MLL4</accession>
<reference evidence="1" key="1">
    <citation type="submission" date="2022-08" db="EMBL/GenBank/DDBJ databases">
        <title>Genome sequencing of akame (Lates japonicus).</title>
        <authorList>
            <person name="Hashiguchi Y."/>
            <person name="Takahashi H."/>
        </authorList>
    </citation>
    <scope>NUCLEOTIDE SEQUENCE</scope>
    <source>
        <strain evidence="1">Kochi</strain>
    </source>
</reference>
<organism evidence="1 2">
    <name type="scientific">Lates japonicus</name>
    <name type="common">Japanese lates</name>
    <dbReference type="NCBI Taxonomy" id="270547"/>
    <lineage>
        <taxon>Eukaryota</taxon>
        <taxon>Metazoa</taxon>
        <taxon>Chordata</taxon>
        <taxon>Craniata</taxon>
        <taxon>Vertebrata</taxon>
        <taxon>Euteleostomi</taxon>
        <taxon>Actinopterygii</taxon>
        <taxon>Neopterygii</taxon>
        <taxon>Teleostei</taxon>
        <taxon>Neoteleostei</taxon>
        <taxon>Acanthomorphata</taxon>
        <taxon>Carangaria</taxon>
        <taxon>Carangaria incertae sedis</taxon>
        <taxon>Centropomidae</taxon>
        <taxon>Lates</taxon>
    </lineage>
</organism>
<dbReference type="InterPro" id="IPR021109">
    <property type="entry name" value="Peptidase_aspartic_dom_sf"/>
</dbReference>
<evidence type="ECO:0000313" key="1">
    <source>
        <dbReference type="EMBL" id="GLD56425.1"/>
    </source>
</evidence>
<keyword evidence="2" id="KW-1185">Reference proteome</keyword>
<dbReference type="SUPFAM" id="SSF50630">
    <property type="entry name" value="Acid proteases"/>
    <property type="match status" value="1"/>
</dbReference>
<dbReference type="EMBL" id="BRZM01000024">
    <property type="protein sequence ID" value="GLD56425.1"/>
    <property type="molecule type" value="Genomic_DNA"/>
</dbReference>
<name>A0AAD3MLL4_LATJO</name>
<comment type="caution">
    <text evidence="1">The sequence shown here is derived from an EMBL/GenBank/DDBJ whole genome shotgun (WGS) entry which is preliminary data.</text>
</comment>
<evidence type="ECO:0000313" key="2">
    <source>
        <dbReference type="Proteomes" id="UP001279410"/>
    </source>
</evidence>
<dbReference type="AlphaFoldDB" id="A0AAD3MLL4"/>
<sequence>MPSAGRATKPFHVDPPGGSWVLANRRAEVFLGIDSSLPKLQATQKSLHLELPSKRPARVDTVWDAGRTAPVLVNGRREVALLDSACYQTVVLSSLVPREKRSEDRSRISCIHGDEHVYPTAEVYLTAGQTFLVSVVLAPTLPYPVILGNDVPTLYGIMHQPVCKSDKSEI</sequence>
<proteinExistence type="predicted"/>
<dbReference type="Proteomes" id="UP001279410">
    <property type="component" value="Unassembled WGS sequence"/>
</dbReference>
<gene>
    <name evidence="1" type="ORF">AKAME5_000877400</name>
</gene>
<protein>
    <submittedName>
        <fullName evidence="1">Uncharacterized protein</fullName>
    </submittedName>
</protein>